<keyword evidence="7" id="KW-0067">ATP-binding</keyword>
<evidence type="ECO:0000259" key="9">
    <source>
        <dbReference type="PROSITE" id="PS50109"/>
    </source>
</evidence>
<evidence type="ECO:0000256" key="6">
    <source>
        <dbReference type="ARBA" id="ARBA00022777"/>
    </source>
</evidence>
<evidence type="ECO:0000256" key="2">
    <source>
        <dbReference type="ARBA" id="ARBA00012438"/>
    </source>
</evidence>
<dbReference type="SMART" id="SM00388">
    <property type="entry name" value="HisKA"/>
    <property type="match status" value="1"/>
</dbReference>
<dbReference type="Pfam" id="PF02518">
    <property type="entry name" value="HATPase_c"/>
    <property type="match status" value="1"/>
</dbReference>
<evidence type="ECO:0000256" key="3">
    <source>
        <dbReference type="ARBA" id="ARBA00022553"/>
    </source>
</evidence>
<comment type="catalytic activity">
    <reaction evidence="1">
        <text>ATP + protein L-histidine = ADP + protein N-phospho-L-histidine.</text>
        <dbReference type="EC" id="2.7.13.3"/>
    </reaction>
</comment>
<dbReference type="PROSITE" id="PS50109">
    <property type="entry name" value="HIS_KIN"/>
    <property type="match status" value="1"/>
</dbReference>
<evidence type="ECO:0000259" key="10">
    <source>
        <dbReference type="PROSITE" id="PS50112"/>
    </source>
</evidence>
<reference evidence="12 13" key="1">
    <citation type="journal article" date="2019" name="Int. J. Syst. Evol. Microbiol.">
        <title>The Global Catalogue of Microorganisms (GCM) 10K type strain sequencing project: providing services to taxonomists for standard genome sequencing and annotation.</title>
        <authorList>
            <consortium name="The Broad Institute Genomics Platform"/>
            <consortium name="The Broad Institute Genome Sequencing Center for Infectious Disease"/>
            <person name="Wu L."/>
            <person name="Ma J."/>
        </authorList>
    </citation>
    <scope>NUCLEOTIDE SEQUENCE [LARGE SCALE GENOMIC DNA]</scope>
    <source>
        <strain evidence="12 13">JCM 9933</strain>
    </source>
</reference>
<dbReference type="InterPro" id="IPR000700">
    <property type="entry name" value="PAS-assoc_C"/>
</dbReference>
<dbReference type="SMART" id="SM00091">
    <property type="entry name" value="PAS"/>
    <property type="match status" value="1"/>
</dbReference>
<evidence type="ECO:0000259" key="11">
    <source>
        <dbReference type="PROSITE" id="PS50113"/>
    </source>
</evidence>
<dbReference type="NCBIfam" id="TIGR00229">
    <property type="entry name" value="sensory_box"/>
    <property type="match status" value="1"/>
</dbReference>
<evidence type="ECO:0000256" key="5">
    <source>
        <dbReference type="ARBA" id="ARBA00022741"/>
    </source>
</evidence>
<comment type="caution">
    <text evidence="12">The sequence shown here is derived from an EMBL/GenBank/DDBJ whole genome shotgun (WGS) entry which is preliminary data.</text>
</comment>
<keyword evidence="3" id="KW-0597">Phosphoprotein</keyword>
<keyword evidence="5" id="KW-0547">Nucleotide-binding</keyword>
<dbReference type="InterPro" id="IPR036097">
    <property type="entry name" value="HisK_dim/P_sf"/>
</dbReference>
<feature type="domain" description="PAS" evidence="10">
    <location>
        <begin position="143"/>
        <end position="213"/>
    </location>
</feature>
<evidence type="ECO:0000256" key="4">
    <source>
        <dbReference type="ARBA" id="ARBA00022679"/>
    </source>
</evidence>
<dbReference type="Pfam" id="PF00989">
    <property type="entry name" value="PAS"/>
    <property type="match status" value="1"/>
</dbReference>
<organism evidence="12 13">
    <name type="scientific">Craurococcus roseus</name>
    <dbReference type="NCBI Taxonomy" id="77585"/>
    <lineage>
        <taxon>Bacteria</taxon>
        <taxon>Pseudomonadati</taxon>
        <taxon>Pseudomonadota</taxon>
        <taxon>Alphaproteobacteria</taxon>
        <taxon>Acetobacterales</taxon>
        <taxon>Acetobacteraceae</taxon>
        <taxon>Craurococcus</taxon>
    </lineage>
</organism>
<dbReference type="InterPro" id="IPR005467">
    <property type="entry name" value="His_kinase_dom"/>
</dbReference>
<evidence type="ECO:0000256" key="8">
    <source>
        <dbReference type="ARBA" id="ARBA00023012"/>
    </source>
</evidence>
<dbReference type="PRINTS" id="PR00344">
    <property type="entry name" value="BCTRLSENSOR"/>
</dbReference>
<dbReference type="InterPro" id="IPR013767">
    <property type="entry name" value="PAS_fold"/>
</dbReference>
<keyword evidence="6" id="KW-0418">Kinase</keyword>
<keyword evidence="4" id="KW-0808">Transferase</keyword>
<keyword evidence="8" id="KW-0902">Two-component regulatory system</keyword>
<dbReference type="EC" id="2.7.13.3" evidence="2"/>
<dbReference type="Gene3D" id="6.10.250.2580">
    <property type="match status" value="1"/>
</dbReference>
<dbReference type="Gene3D" id="3.30.565.10">
    <property type="entry name" value="Histidine kinase-like ATPase, C-terminal domain"/>
    <property type="match status" value="1"/>
</dbReference>
<proteinExistence type="predicted"/>
<evidence type="ECO:0000256" key="7">
    <source>
        <dbReference type="ARBA" id="ARBA00022840"/>
    </source>
</evidence>
<dbReference type="InterPro" id="IPR004358">
    <property type="entry name" value="Sig_transdc_His_kin-like_C"/>
</dbReference>
<dbReference type="PROSITE" id="PS50112">
    <property type="entry name" value="PAS"/>
    <property type="match status" value="1"/>
</dbReference>
<dbReference type="InterPro" id="IPR003661">
    <property type="entry name" value="HisK_dim/P_dom"/>
</dbReference>
<dbReference type="CDD" id="cd00130">
    <property type="entry name" value="PAS"/>
    <property type="match status" value="2"/>
</dbReference>
<dbReference type="Proteomes" id="UP001501588">
    <property type="component" value="Unassembled WGS sequence"/>
</dbReference>
<dbReference type="PANTHER" id="PTHR43065">
    <property type="entry name" value="SENSOR HISTIDINE KINASE"/>
    <property type="match status" value="1"/>
</dbReference>
<dbReference type="CDD" id="cd00082">
    <property type="entry name" value="HisKA"/>
    <property type="match status" value="1"/>
</dbReference>
<feature type="domain" description="PAC" evidence="11">
    <location>
        <begin position="211"/>
        <end position="270"/>
    </location>
</feature>
<accession>A0ABN1G3V3</accession>
<dbReference type="SUPFAM" id="SSF55874">
    <property type="entry name" value="ATPase domain of HSP90 chaperone/DNA topoisomerase II/histidine kinase"/>
    <property type="match status" value="1"/>
</dbReference>
<dbReference type="PROSITE" id="PS50113">
    <property type="entry name" value="PAC"/>
    <property type="match status" value="1"/>
</dbReference>
<keyword evidence="13" id="KW-1185">Reference proteome</keyword>
<dbReference type="Gene3D" id="3.30.450.20">
    <property type="entry name" value="PAS domain"/>
    <property type="match status" value="1"/>
</dbReference>
<dbReference type="Gene3D" id="1.10.287.130">
    <property type="match status" value="1"/>
</dbReference>
<feature type="domain" description="Histidine kinase" evidence="9">
    <location>
        <begin position="290"/>
        <end position="508"/>
    </location>
</feature>
<name>A0ABN1G3V3_9PROT</name>
<dbReference type="InterPro" id="IPR003594">
    <property type="entry name" value="HATPase_dom"/>
</dbReference>
<dbReference type="SMART" id="SM00387">
    <property type="entry name" value="HATPase_c"/>
    <property type="match status" value="1"/>
</dbReference>
<sequence length="518" mass="54646">MPHPNRNVPTVFLDGQGAIRGFTPDAAAVFGLAPGDRGRPFPEVLAGTGHLELRDRVRHALETGEPAQAALAPGGEGATAEGARRLRALVLPDRPADAGEPATGVLVAVVEDGDAAAEPGADEAARPAAPPPVAAAEAALAGSEALLRSILDTVPDAMVVIDARGVVRSFSAAAERLFGHSAAEVRGRNVSMLMPSPYRDAHDGYIARYLSTGERRIIGIGRVVSGRRKDGGTFPMELSVGEVNSGGHRLFTGFIRDLTERQETQARLQELQAELIHVSRLSAMGEMAATLAHELNQPLTATTNYLRACQRLLDAPGPGGGAPDLVRVRQAMGLAADQTLRSGQIIRRLREFVARGETEKRPEDAAKLMEEASALALAGVKERGIKVALRTGRGPHKVFADRVQVQQVLVNLIRNATEAMRGAERRELAVEVEPRGDTVLFGVADTGTGLAPEVAERLFQPFVTTKRDGMGVGLSICRTIVEAHGGRIWTEPNAGGGTVFRFTLPAAAAPDADESAAG</sequence>
<dbReference type="EMBL" id="BAAAFZ010000092">
    <property type="protein sequence ID" value="GAA0603605.1"/>
    <property type="molecule type" value="Genomic_DNA"/>
</dbReference>
<gene>
    <name evidence="12" type="ORF">GCM10009416_46510</name>
</gene>
<evidence type="ECO:0000313" key="12">
    <source>
        <dbReference type="EMBL" id="GAA0603605.1"/>
    </source>
</evidence>
<dbReference type="InterPro" id="IPR035965">
    <property type="entry name" value="PAS-like_dom_sf"/>
</dbReference>
<dbReference type="Pfam" id="PF00512">
    <property type="entry name" value="HisKA"/>
    <property type="match status" value="1"/>
</dbReference>
<dbReference type="PANTHER" id="PTHR43065:SF10">
    <property type="entry name" value="PEROXIDE STRESS-ACTIVATED HISTIDINE KINASE MAK3"/>
    <property type="match status" value="1"/>
</dbReference>
<dbReference type="SUPFAM" id="SSF47384">
    <property type="entry name" value="Homodimeric domain of signal transducing histidine kinase"/>
    <property type="match status" value="1"/>
</dbReference>
<dbReference type="InterPro" id="IPR000014">
    <property type="entry name" value="PAS"/>
</dbReference>
<dbReference type="SUPFAM" id="SSF55785">
    <property type="entry name" value="PYP-like sensor domain (PAS domain)"/>
    <property type="match status" value="1"/>
</dbReference>
<dbReference type="Pfam" id="PF13596">
    <property type="entry name" value="PAS_10"/>
    <property type="match status" value="1"/>
</dbReference>
<evidence type="ECO:0000256" key="1">
    <source>
        <dbReference type="ARBA" id="ARBA00000085"/>
    </source>
</evidence>
<dbReference type="InterPro" id="IPR036890">
    <property type="entry name" value="HATPase_C_sf"/>
</dbReference>
<protein>
    <recommendedName>
        <fullName evidence="2">histidine kinase</fullName>
        <ecNumber evidence="2">2.7.13.3</ecNumber>
    </recommendedName>
</protein>
<evidence type="ECO:0000313" key="13">
    <source>
        <dbReference type="Proteomes" id="UP001501588"/>
    </source>
</evidence>